<dbReference type="Proteomes" id="UP000191897">
    <property type="component" value="Unassembled WGS sequence"/>
</dbReference>
<protein>
    <submittedName>
        <fullName evidence="1">Uncharacterized protein</fullName>
    </submittedName>
</protein>
<name>A0A1S7NQQ7_AGRTU</name>
<proteinExistence type="predicted"/>
<reference evidence="1 2" key="1">
    <citation type="submission" date="2016-01" db="EMBL/GenBank/DDBJ databases">
        <authorList>
            <person name="Oliw E.H."/>
        </authorList>
    </citation>
    <scope>NUCLEOTIDE SEQUENCE [LARGE SCALE GENOMIC DNA]</scope>
    <source>
        <strain evidence="1 2">Kerr 14</strain>
    </source>
</reference>
<gene>
    <name evidence="1" type="ORF">AGR4C_Cc120119</name>
</gene>
<evidence type="ECO:0000313" key="2">
    <source>
        <dbReference type="Proteomes" id="UP000191897"/>
    </source>
</evidence>
<dbReference type="EMBL" id="FBWC01000004">
    <property type="protein sequence ID" value="CUX10456.1"/>
    <property type="molecule type" value="Genomic_DNA"/>
</dbReference>
<evidence type="ECO:0000313" key="1">
    <source>
        <dbReference type="EMBL" id="CUX10456.1"/>
    </source>
</evidence>
<organism evidence="1 2">
    <name type="scientific">Agrobacterium tumefaciens str. Kerr 14</name>
    <dbReference type="NCBI Taxonomy" id="1183424"/>
    <lineage>
        <taxon>Bacteria</taxon>
        <taxon>Pseudomonadati</taxon>
        <taxon>Pseudomonadota</taxon>
        <taxon>Alphaproteobacteria</taxon>
        <taxon>Hyphomicrobiales</taxon>
        <taxon>Rhizobiaceae</taxon>
        <taxon>Rhizobium/Agrobacterium group</taxon>
        <taxon>Agrobacterium</taxon>
        <taxon>Agrobacterium tumefaciens complex</taxon>
    </lineage>
</organism>
<accession>A0A1S7NQQ7</accession>
<dbReference type="AlphaFoldDB" id="A0A1S7NQQ7"/>
<sequence>MGPTKFGLKGFPPVVLPPAARLLCGLCRFNRRGGVPCRADLAYDPLAGLMRVASGVRVTVCV</sequence>